<feature type="transmembrane region" description="Helical" evidence="7">
    <location>
        <begin position="450"/>
        <end position="470"/>
    </location>
</feature>
<feature type="transmembrane region" description="Helical" evidence="7">
    <location>
        <begin position="271"/>
        <end position="289"/>
    </location>
</feature>
<evidence type="ECO:0000256" key="4">
    <source>
        <dbReference type="ARBA" id="ARBA00022989"/>
    </source>
</evidence>
<dbReference type="GO" id="GO:0015297">
    <property type="term" value="F:antiporter activity"/>
    <property type="evidence" value="ECO:0007669"/>
    <property type="project" value="InterPro"/>
</dbReference>
<evidence type="ECO:0000313" key="9">
    <source>
        <dbReference type="Proteomes" id="UP000398389"/>
    </source>
</evidence>
<dbReference type="OrthoDB" id="2126698at2759"/>
<dbReference type="AlphaFoldDB" id="A0A5E8BM59"/>
<feature type="transmembrane region" description="Helical" evidence="7">
    <location>
        <begin position="564"/>
        <end position="585"/>
    </location>
</feature>
<dbReference type="GO" id="GO:1990961">
    <property type="term" value="P:xenobiotic detoxification by transmembrane export across the plasma membrane"/>
    <property type="evidence" value="ECO:0007669"/>
    <property type="project" value="InterPro"/>
</dbReference>
<dbReference type="CDD" id="cd13132">
    <property type="entry name" value="MATE_eukaryotic"/>
    <property type="match status" value="1"/>
</dbReference>
<reference evidence="8 9" key="1">
    <citation type="submission" date="2019-09" db="EMBL/GenBank/DDBJ databases">
        <authorList>
            <person name="Brejova B."/>
        </authorList>
    </citation>
    <scope>NUCLEOTIDE SEQUENCE [LARGE SCALE GENOMIC DNA]</scope>
</reference>
<organism evidence="8 9">
    <name type="scientific">Magnusiomyces paraingens</name>
    <dbReference type="NCBI Taxonomy" id="2606893"/>
    <lineage>
        <taxon>Eukaryota</taxon>
        <taxon>Fungi</taxon>
        <taxon>Dikarya</taxon>
        <taxon>Ascomycota</taxon>
        <taxon>Saccharomycotina</taxon>
        <taxon>Dipodascomycetes</taxon>
        <taxon>Dipodascales</taxon>
        <taxon>Dipodascaceae</taxon>
        <taxon>Magnusiomyces</taxon>
    </lineage>
</organism>
<dbReference type="InterPro" id="IPR045069">
    <property type="entry name" value="MATE_euk"/>
</dbReference>
<dbReference type="NCBIfam" id="TIGR00797">
    <property type="entry name" value="matE"/>
    <property type="match status" value="1"/>
</dbReference>
<dbReference type="Proteomes" id="UP000398389">
    <property type="component" value="Unassembled WGS sequence"/>
</dbReference>
<feature type="transmembrane region" description="Helical" evidence="7">
    <location>
        <begin position="530"/>
        <end position="552"/>
    </location>
</feature>
<evidence type="ECO:0008006" key="10">
    <source>
        <dbReference type="Google" id="ProtNLM"/>
    </source>
</evidence>
<keyword evidence="3 7" id="KW-0812">Transmembrane</keyword>
<dbReference type="EMBL" id="CABVLU010000002">
    <property type="protein sequence ID" value="VVT52011.1"/>
    <property type="molecule type" value="Genomic_DNA"/>
</dbReference>
<accession>A0A5E8BM59</accession>
<dbReference type="GO" id="GO:0042910">
    <property type="term" value="F:xenobiotic transmembrane transporter activity"/>
    <property type="evidence" value="ECO:0007669"/>
    <property type="project" value="InterPro"/>
</dbReference>
<evidence type="ECO:0000256" key="7">
    <source>
        <dbReference type="SAM" id="Phobius"/>
    </source>
</evidence>
<sequence>MSLPVPGATPRRPSETNMNAQFARSPQRDYISFGSVGRPGVFLPSSLPRRSSLIDSMTMEEREELLTQEQDLLADNKLLQRPPQRKPSLTSVITGRRSSAIGTTYGAFRTTSNSSRVGVGNEGGGAATAILPSESAPLLYPPREEDEEADLTLGRQMTQEENEELVRETWKSATAMREITTSYKRETAVLLHSSIPVSLAFLLQYSLVVASVFCVGHIGKNELSAVSVAAMVANICGYGIFQGLATSLDTLATQAFGRKDYEMVGIHTQQCTLIMLIVAIPIAFVWIFSEPIFEVLVPEKELAVLASQYLQVLIIGVPGYIVFEVSKHYLQAQGIFHASTYVLIICAPFNLVLNYVLVWNRHIGLGFVGAPIAVITTDYVMALMSVLYVIYVDGLQCWHGLSKDSLRNWGHMAKLGLAGVLTLETEWLAFEILTFAAARLGTTELATQTVIATLAVLAYQIPLSMGIAASTRVGNLVGAQLEQAAVMASKTYIYASVIFGLLNCFLLYFTRHSVGKLFSSDKDVIDMVAYVMPVTALYQVNDCISAVTGGILRGQGRQKISGYINLILYYVFALPLGLYLAFNMGYGLRGIWGGIVFALFFVSALQIYFVLTADWKEVIQIAQEDDEEDEE</sequence>
<keyword evidence="9" id="KW-1185">Reference proteome</keyword>
<dbReference type="GeneID" id="43582105"/>
<evidence type="ECO:0000256" key="2">
    <source>
        <dbReference type="ARBA" id="ARBA00010199"/>
    </source>
</evidence>
<evidence type="ECO:0000256" key="5">
    <source>
        <dbReference type="ARBA" id="ARBA00023136"/>
    </source>
</evidence>
<keyword evidence="4 7" id="KW-1133">Transmembrane helix</keyword>
<dbReference type="Pfam" id="PF01554">
    <property type="entry name" value="MatE"/>
    <property type="match status" value="2"/>
</dbReference>
<feature type="transmembrane region" description="Helical" evidence="7">
    <location>
        <begin position="363"/>
        <end position="391"/>
    </location>
</feature>
<gene>
    <name evidence="8" type="ORF">SAPINGB_P003287</name>
</gene>
<dbReference type="InterPro" id="IPR002528">
    <property type="entry name" value="MATE_fam"/>
</dbReference>
<comment type="similarity">
    <text evidence="2">Belongs to the multi antimicrobial extrusion (MATE) (TC 2.A.66.1) family.</text>
</comment>
<dbReference type="GO" id="GO:0016020">
    <property type="term" value="C:membrane"/>
    <property type="evidence" value="ECO:0007669"/>
    <property type="project" value="UniProtKB-SubCell"/>
</dbReference>
<comment type="subcellular location">
    <subcellularLocation>
        <location evidence="1">Membrane</location>
        <topology evidence="1">Multi-pass membrane protein</topology>
    </subcellularLocation>
</comment>
<evidence type="ECO:0000313" key="8">
    <source>
        <dbReference type="EMBL" id="VVT52011.1"/>
    </source>
</evidence>
<feature type="region of interest" description="Disordered" evidence="6">
    <location>
        <begin position="1"/>
        <end position="22"/>
    </location>
</feature>
<feature type="transmembrane region" description="Helical" evidence="7">
    <location>
        <begin position="225"/>
        <end position="251"/>
    </location>
</feature>
<dbReference type="PANTHER" id="PTHR11206">
    <property type="entry name" value="MULTIDRUG RESISTANCE PROTEIN"/>
    <property type="match status" value="1"/>
</dbReference>
<feature type="transmembrane region" description="Helical" evidence="7">
    <location>
        <begin position="199"/>
        <end position="219"/>
    </location>
</feature>
<evidence type="ECO:0000256" key="1">
    <source>
        <dbReference type="ARBA" id="ARBA00004141"/>
    </source>
</evidence>
<name>A0A5E8BM59_9ASCO</name>
<feature type="transmembrane region" description="Helical" evidence="7">
    <location>
        <begin position="491"/>
        <end position="510"/>
    </location>
</feature>
<evidence type="ECO:0000256" key="3">
    <source>
        <dbReference type="ARBA" id="ARBA00022692"/>
    </source>
</evidence>
<feature type="transmembrane region" description="Helical" evidence="7">
    <location>
        <begin position="335"/>
        <end position="357"/>
    </location>
</feature>
<evidence type="ECO:0000256" key="6">
    <source>
        <dbReference type="SAM" id="MobiDB-lite"/>
    </source>
</evidence>
<proteinExistence type="inferred from homology"/>
<feature type="transmembrane region" description="Helical" evidence="7">
    <location>
        <begin position="301"/>
        <end position="323"/>
    </location>
</feature>
<protein>
    <recommendedName>
        <fullName evidence="10">MATE efflux family protein</fullName>
    </recommendedName>
</protein>
<feature type="transmembrane region" description="Helical" evidence="7">
    <location>
        <begin position="591"/>
        <end position="611"/>
    </location>
</feature>
<keyword evidence="5 7" id="KW-0472">Membrane</keyword>
<dbReference type="RefSeq" id="XP_031853896.1">
    <property type="nucleotide sequence ID" value="XM_031998005.1"/>
</dbReference>